<evidence type="ECO:0000313" key="4">
    <source>
        <dbReference type="Proteomes" id="UP001151582"/>
    </source>
</evidence>
<feature type="domain" description="Single-stranded DNA binding protein Ssb-like OB fold" evidence="2">
    <location>
        <begin position="40"/>
        <end position="100"/>
    </location>
</feature>
<dbReference type="SUPFAM" id="SSF50249">
    <property type="entry name" value="Nucleic acid-binding proteins"/>
    <property type="match status" value="1"/>
</dbReference>
<dbReference type="Pfam" id="PF21473">
    <property type="entry name" value="OB_Ssb-like"/>
    <property type="match status" value="1"/>
</dbReference>
<keyword evidence="4" id="KW-1185">Reference proteome</keyword>
<dbReference type="GO" id="GO:0044818">
    <property type="term" value="P:mitotic G2/M transition checkpoint"/>
    <property type="evidence" value="ECO:0007669"/>
    <property type="project" value="TreeGrafter"/>
</dbReference>
<dbReference type="AlphaFoldDB" id="A0A9W8B5B7"/>
<gene>
    <name evidence="3" type="ORF">H4R34_000942</name>
</gene>
<name>A0A9W8B5B7_9FUNG</name>
<evidence type="ECO:0000259" key="2">
    <source>
        <dbReference type="Pfam" id="PF21473"/>
    </source>
</evidence>
<proteinExistence type="predicted"/>
<dbReference type="InterPro" id="IPR048970">
    <property type="entry name" value="OB_Ssb-like"/>
</dbReference>
<dbReference type="Gene3D" id="2.40.50.140">
    <property type="entry name" value="Nucleic acid-binding proteins"/>
    <property type="match status" value="1"/>
</dbReference>
<dbReference type="InterPro" id="IPR012340">
    <property type="entry name" value="NA-bd_OB-fold"/>
</dbReference>
<protein>
    <recommendedName>
        <fullName evidence="2">Single-stranded DNA binding protein Ssb-like OB fold domain-containing protein</fullName>
    </recommendedName>
</protein>
<evidence type="ECO:0000256" key="1">
    <source>
        <dbReference type="ARBA" id="ARBA00023125"/>
    </source>
</evidence>
<organism evidence="3 4">
    <name type="scientific">Dimargaris verticillata</name>
    <dbReference type="NCBI Taxonomy" id="2761393"/>
    <lineage>
        <taxon>Eukaryota</taxon>
        <taxon>Fungi</taxon>
        <taxon>Fungi incertae sedis</taxon>
        <taxon>Zoopagomycota</taxon>
        <taxon>Kickxellomycotina</taxon>
        <taxon>Dimargaritomycetes</taxon>
        <taxon>Dimargaritales</taxon>
        <taxon>Dimargaritaceae</taxon>
        <taxon>Dimargaris</taxon>
    </lineage>
</organism>
<dbReference type="PANTHER" id="PTHR13356">
    <property type="entry name" value="OB FOLD NUCLEIC ACID BINDING PROTEIN-RELATED"/>
    <property type="match status" value="1"/>
</dbReference>
<dbReference type="CDD" id="cd04491">
    <property type="entry name" value="SoSSB_OBF"/>
    <property type="match status" value="1"/>
</dbReference>
<dbReference type="EMBL" id="JANBQB010000034">
    <property type="protein sequence ID" value="KAJ1983982.1"/>
    <property type="molecule type" value="Genomic_DNA"/>
</dbReference>
<dbReference type="GO" id="GO:0003677">
    <property type="term" value="F:DNA binding"/>
    <property type="evidence" value="ECO:0007669"/>
    <property type="project" value="UniProtKB-KW"/>
</dbReference>
<comment type="caution">
    <text evidence="3">The sequence shown here is derived from an EMBL/GenBank/DDBJ whole genome shotgun (WGS) entry which is preliminary data.</text>
</comment>
<keyword evidence="1" id="KW-0238">DNA-binding</keyword>
<dbReference type="PANTHER" id="PTHR13356:SF0">
    <property type="entry name" value="SOSS COMPLEX SUBUNIT B HOMOLOG"/>
    <property type="match status" value="1"/>
</dbReference>
<dbReference type="GO" id="GO:0010212">
    <property type="term" value="P:response to ionizing radiation"/>
    <property type="evidence" value="ECO:0007669"/>
    <property type="project" value="TreeGrafter"/>
</dbReference>
<dbReference type="GO" id="GO:0070876">
    <property type="term" value="C:SOSS complex"/>
    <property type="evidence" value="ECO:0007669"/>
    <property type="project" value="TreeGrafter"/>
</dbReference>
<dbReference type="GO" id="GO:0000724">
    <property type="term" value="P:double-strand break repair via homologous recombination"/>
    <property type="evidence" value="ECO:0007669"/>
    <property type="project" value="TreeGrafter"/>
</dbReference>
<dbReference type="OrthoDB" id="295715at2759"/>
<accession>A0A9W8B5B7</accession>
<evidence type="ECO:0000313" key="3">
    <source>
        <dbReference type="EMBL" id="KAJ1983982.1"/>
    </source>
</evidence>
<dbReference type="Proteomes" id="UP001151582">
    <property type="component" value="Unassembled WGS sequence"/>
</dbReference>
<sequence length="137" mass="15294">MSSFPSGPRIVPVADLRPMLRGFDCEVIIIKIAHEPLVTRDKFKIYTFLVADHTGSITMSLWGDVGSYFKVGDIVHISGGEAKLFKGSLQLTVLKYGKIKRIGEHTKQYVDTPNMSQYQWVSDPDKPGPLKPMLRGS</sequence>
<reference evidence="3" key="1">
    <citation type="submission" date="2022-07" db="EMBL/GenBank/DDBJ databases">
        <title>Phylogenomic reconstructions and comparative analyses of Kickxellomycotina fungi.</title>
        <authorList>
            <person name="Reynolds N.K."/>
            <person name="Stajich J.E."/>
            <person name="Barry K."/>
            <person name="Grigoriev I.V."/>
            <person name="Crous P."/>
            <person name="Smith M.E."/>
        </authorList>
    </citation>
    <scope>NUCLEOTIDE SEQUENCE</scope>
    <source>
        <strain evidence="3">RSA 567</strain>
    </source>
</reference>
<dbReference type="InterPro" id="IPR051231">
    <property type="entry name" value="SOSS-B"/>
</dbReference>